<proteinExistence type="predicted"/>
<protein>
    <submittedName>
        <fullName evidence="1">Uncharacterized protein</fullName>
    </submittedName>
</protein>
<dbReference type="AlphaFoldDB" id="A0A0C3QTA2"/>
<dbReference type="HOGENOM" id="CLU_2814314_0_0_1"/>
<sequence length="67" mass="7342">MPALEVEGPLAVSAQLASDYCYLGSQPPCPPPPRFRGALDDSYGPVCVRRRDMRSDRRSTHREVGGP</sequence>
<keyword evidence="2" id="KW-1185">Reference proteome</keyword>
<gene>
    <name evidence="1" type="ORF">M407DRAFT_241863</name>
</gene>
<reference evidence="2" key="2">
    <citation type="submission" date="2015-01" db="EMBL/GenBank/DDBJ databases">
        <title>Evolutionary Origins and Diversification of the Mycorrhizal Mutualists.</title>
        <authorList>
            <consortium name="DOE Joint Genome Institute"/>
            <consortium name="Mycorrhizal Genomics Consortium"/>
            <person name="Kohler A."/>
            <person name="Kuo A."/>
            <person name="Nagy L.G."/>
            <person name="Floudas D."/>
            <person name="Copeland A."/>
            <person name="Barry K.W."/>
            <person name="Cichocki N."/>
            <person name="Veneault-Fourrey C."/>
            <person name="LaButti K."/>
            <person name="Lindquist E.A."/>
            <person name="Lipzen A."/>
            <person name="Lundell T."/>
            <person name="Morin E."/>
            <person name="Murat C."/>
            <person name="Riley R."/>
            <person name="Ohm R."/>
            <person name="Sun H."/>
            <person name="Tunlid A."/>
            <person name="Henrissat B."/>
            <person name="Grigoriev I.V."/>
            <person name="Hibbett D.S."/>
            <person name="Martin F."/>
        </authorList>
    </citation>
    <scope>NUCLEOTIDE SEQUENCE [LARGE SCALE GENOMIC DNA]</scope>
    <source>
        <strain evidence="2">MUT 4182</strain>
    </source>
</reference>
<reference evidence="1 2" key="1">
    <citation type="submission" date="2014-04" db="EMBL/GenBank/DDBJ databases">
        <authorList>
            <consortium name="DOE Joint Genome Institute"/>
            <person name="Kuo A."/>
            <person name="Girlanda M."/>
            <person name="Perotto S."/>
            <person name="Kohler A."/>
            <person name="Nagy L.G."/>
            <person name="Floudas D."/>
            <person name="Copeland A."/>
            <person name="Barry K.W."/>
            <person name="Cichocki N."/>
            <person name="Veneault-Fourrey C."/>
            <person name="LaButti K."/>
            <person name="Lindquist E.A."/>
            <person name="Lipzen A."/>
            <person name="Lundell T."/>
            <person name="Morin E."/>
            <person name="Murat C."/>
            <person name="Sun H."/>
            <person name="Tunlid A."/>
            <person name="Henrissat B."/>
            <person name="Grigoriev I.V."/>
            <person name="Hibbett D.S."/>
            <person name="Martin F."/>
            <person name="Nordberg H.P."/>
            <person name="Cantor M.N."/>
            <person name="Hua S.X."/>
        </authorList>
    </citation>
    <scope>NUCLEOTIDE SEQUENCE [LARGE SCALE GENOMIC DNA]</scope>
    <source>
        <strain evidence="1 2">MUT 4182</strain>
    </source>
</reference>
<accession>A0A0C3QTA2</accession>
<organism evidence="1 2">
    <name type="scientific">Tulasnella calospora MUT 4182</name>
    <dbReference type="NCBI Taxonomy" id="1051891"/>
    <lineage>
        <taxon>Eukaryota</taxon>
        <taxon>Fungi</taxon>
        <taxon>Dikarya</taxon>
        <taxon>Basidiomycota</taxon>
        <taxon>Agaricomycotina</taxon>
        <taxon>Agaricomycetes</taxon>
        <taxon>Cantharellales</taxon>
        <taxon>Tulasnellaceae</taxon>
        <taxon>Tulasnella</taxon>
    </lineage>
</organism>
<dbReference type="Proteomes" id="UP000054248">
    <property type="component" value="Unassembled WGS sequence"/>
</dbReference>
<name>A0A0C3QTA2_9AGAM</name>
<evidence type="ECO:0000313" key="2">
    <source>
        <dbReference type="Proteomes" id="UP000054248"/>
    </source>
</evidence>
<evidence type="ECO:0000313" key="1">
    <source>
        <dbReference type="EMBL" id="KIO31359.1"/>
    </source>
</evidence>
<dbReference type="EMBL" id="KN822964">
    <property type="protein sequence ID" value="KIO31359.1"/>
    <property type="molecule type" value="Genomic_DNA"/>
</dbReference>